<dbReference type="InterPro" id="IPR051551">
    <property type="entry name" value="Autotransporter_adhesion"/>
</dbReference>
<evidence type="ECO:0000313" key="3">
    <source>
        <dbReference type="EMBL" id="NNU62699.1"/>
    </source>
</evidence>
<dbReference type="EMBL" id="JABFCY010000015">
    <property type="protein sequence ID" value="NNU62699.1"/>
    <property type="molecule type" value="Genomic_DNA"/>
</dbReference>
<dbReference type="InterPro" id="IPR043990">
    <property type="entry name" value="AC_1"/>
</dbReference>
<keyword evidence="4" id="KW-1185">Reference proteome</keyword>
<dbReference type="PROSITE" id="PS51208">
    <property type="entry name" value="AUTOTRANSPORTER"/>
    <property type="match status" value="1"/>
</dbReference>
<comment type="caution">
    <text evidence="3">The sequence shown here is derived from an EMBL/GenBank/DDBJ whole genome shotgun (WGS) entry which is preliminary data.</text>
</comment>
<dbReference type="CDD" id="cd01344">
    <property type="entry name" value="PL2_Passenger_AT"/>
    <property type="match status" value="1"/>
</dbReference>
<evidence type="ECO:0000313" key="4">
    <source>
        <dbReference type="Proteomes" id="UP000574931"/>
    </source>
</evidence>
<dbReference type="InterPro" id="IPR005546">
    <property type="entry name" value="Autotransporte_beta"/>
</dbReference>
<dbReference type="SUPFAM" id="SSF51126">
    <property type="entry name" value="Pectin lyase-like"/>
    <property type="match status" value="1"/>
</dbReference>
<dbReference type="Proteomes" id="UP000574931">
    <property type="component" value="Unassembled WGS sequence"/>
</dbReference>
<dbReference type="InterPro" id="IPR011050">
    <property type="entry name" value="Pectin_lyase_fold/virulence"/>
</dbReference>
<organism evidence="3 4">
    <name type="scientific">Ochrobactrum soli</name>
    <dbReference type="NCBI Taxonomy" id="2448455"/>
    <lineage>
        <taxon>Bacteria</taxon>
        <taxon>Pseudomonadati</taxon>
        <taxon>Pseudomonadota</taxon>
        <taxon>Alphaproteobacteria</taxon>
        <taxon>Hyphomicrobiales</taxon>
        <taxon>Brucellaceae</taxon>
        <taxon>Brucella/Ochrobactrum group</taxon>
        <taxon>Ochrobactrum</taxon>
    </lineage>
</organism>
<dbReference type="Gene3D" id="2.160.20.20">
    <property type="match status" value="1"/>
</dbReference>
<dbReference type="AlphaFoldDB" id="A0A849KV05"/>
<dbReference type="InterPro" id="IPR006315">
    <property type="entry name" value="OM_autotransptr_brl_dom"/>
</dbReference>
<dbReference type="InterPro" id="IPR012332">
    <property type="entry name" value="Autotransporter_pectin_lyase_C"/>
</dbReference>
<sequence>MHSPRDVRSRWSFRMASWKYDRTPANHMKSVTVQGVLSRAFPSLALAGLTALAGTAFPDIAEAACFNVTRAIAITGSSTAEGQPDEGETITCDATAPNPFTYGVIATTGQDYITVTIGAGAIINALGSGVLLDDYANAVNNGTITTTSLNGFGMSKQYMGELTNNGTIETSGQTAHGMRSLGGFGFLTNTGTVSVSGLNAYGVLAGVNETVVNSGTISATGDGGNGVYMLGGTVLTNTETGVITSTLATGVLGAGSRYTVSNAGIITGGNGTAISLAGGVNTINVTGGTITGDVLTGAGVDTLNWTGAGTIAGEIHLNDGDDVANLTNLTKTTVQPTTLLDGGLGTDALTLTNVQTAQPERFINWESISLLSGSQLTMGGDLTLGDSATETGTLTIDSTSSVVASGGSYAISPSVAGTAVGVTNAGLIDLDAGGTSVGDRLTINGNYIGSDGELRLNTTLGNDSSATDMLVVTGDTAGSTLVDVVNVNGTGAVTTEGIRIISVDGASDGSFTLLGDYEFEGDPAVVGGAYAYRLYKGGVSTPNDGDWYLRSTVSAVEPEPEPEPEPGNPEPEPEEPGEELPLYQPGVPVYEAYPQLLLGLNGLPTLQQRVGNRYWSHAGNVMVAEGADPVGSPYASPQEAGVLIENNGIWGRVEGVHTSMAPRFSTSRTDYDFNTFRMQAGLDGLFVENENGKLIGGLTVHYVHGKARTRSIYGDGEISTDGYGFGGTLTWYGENGFYLDGQAQATWYDSDLESTLAGFDLTSGNNGFGYALSLESGKRIMLNEQWSVTPQAQLVYSNVDFDSFNDVFDAEVSLNRGDSLQGRLGLSLDRQNSWYNDRGLIDRTYVYGIANLYYEFLDGTKVDVSGASFTSRNDRFWGGIGLGGSYNWNNDKYSLYGEGSINTSLANFGDSYAYKGTVGFRVKW</sequence>
<dbReference type="PANTHER" id="PTHR35037">
    <property type="entry name" value="C-TERMINAL REGION OF AIDA-LIKE PROTEIN"/>
    <property type="match status" value="1"/>
</dbReference>
<dbReference type="InterPro" id="IPR036709">
    <property type="entry name" value="Autotransporte_beta_dom_sf"/>
</dbReference>
<dbReference type="Pfam" id="PF18883">
    <property type="entry name" value="AC_1"/>
    <property type="match status" value="1"/>
</dbReference>
<dbReference type="GO" id="GO:0019867">
    <property type="term" value="C:outer membrane"/>
    <property type="evidence" value="ECO:0007669"/>
    <property type="project" value="InterPro"/>
</dbReference>
<evidence type="ECO:0000259" key="2">
    <source>
        <dbReference type="PROSITE" id="PS51208"/>
    </source>
</evidence>
<dbReference type="Pfam" id="PF03797">
    <property type="entry name" value="Autotransporter"/>
    <property type="match status" value="1"/>
</dbReference>
<dbReference type="SMART" id="SM00869">
    <property type="entry name" value="Autotransporter"/>
    <property type="match status" value="1"/>
</dbReference>
<gene>
    <name evidence="3" type="ORF">HKX02_20905</name>
</gene>
<feature type="region of interest" description="Disordered" evidence="1">
    <location>
        <begin position="555"/>
        <end position="584"/>
    </location>
</feature>
<protein>
    <submittedName>
        <fullName evidence="3">Autotransporter outer membrane beta-barrel domain-containing protein</fullName>
    </submittedName>
</protein>
<reference evidence="3 4" key="1">
    <citation type="submission" date="2020-05" db="EMBL/GenBank/DDBJ databases">
        <title>Draft Genome Sequence of Ochrobactrum soli Isolated from Stable Fly Gut.</title>
        <authorList>
            <person name="Pileggi M.T."/>
            <person name="Vazhakkala L.J."/>
            <person name="Wong C.N."/>
        </authorList>
    </citation>
    <scope>NUCLEOTIDE SEQUENCE [LARGE SCALE GENOMIC DNA]</scope>
    <source>
        <strain evidence="3 4">MTP-C0764</strain>
    </source>
</reference>
<evidence type="ECO:0000256" key="1">
    <source>
        <dbReference type="SAM" id="MobiDB-lite"/>
    </source>
</evidence>
<dbReference type="NCBIfam" id="TIGR01414">
    <property type="entry name" value="autotrans_barl"/>
    <property type="match status" value="1"/>
</dbReference>
<accession>A0A849KV05</accession>
<dbReference type="Gene3D" id="2.40.128.130">
    <property type="entry name" value="Autotransporter beta-domain"/>
    <property type="match status" value="1"/>
</dbReference>
<dbReference type="PANTHER" id="PTHR35037:SF3">
    <property type="entry name" value="C-TERMINAL REGION OF AIDA-LIKE PROTEIN"/>
    <property type="match status" value="1"/>
</dbReference>
<proteinExistence type="predicted"/>
<name>A0A849KV05_9HYPH</name>
<feature type="domain" description="Autotransporter" evidence="2">
    <location>
        <begin position="642"/>
        <end position="924"/>
    </location>
</feature>
<dbReference type="SUPFAM" id="SSF103515">
    <property type="entry name" value="Autotransporter"/>
    <property type="match status" value="1"/>
</dbReference>